<dbReference type="Pfam" id="PF02254">
    <property type="entry name" value="TrkA_N"/>
    <property type="match status" value="1"/>
</dbReference>
<comment type="subcellular location">
    <subcellularLocation>
        <location evidence="1">Cell membrane</location>
        <topology evidence="1">Multi-pass membrane protein</topology>
    </subcellularLocation>
</comment>
<dbReference type="GO" id="GO:0005886">
    <property type="term" value="C:plasma membrane"/>
    <property type="evidence" value="ECO:0007669"/>
    <property type="project" value="UniProtKB-SubCell"/>
</dbReference>
<feature type="domain" description="RCK N-terminal" evidence="3">
    <location>
        <begin position="116"/>
        <end position="233"/>
    </location>
</feature>
<dbReference type="GO" id="GO:0034220">
    <property type="term" value="P:monoatomic ion transmembrane transport"/>
    <property type="evidence" value="ECO:0007669"/>
    <property type="project" value="UniProtKB-KW"/>
</dbReference>
<dbReference type="EMBL" id="FMXB01000022">
    <property type="protein sequence ID" value="SDA68562.1"/>
    <property type="molecule type" value="Genomic_DNA"/>
</dbReference>
<dbReference type="InterPro" id="IPR003148">
    <property type="entry name" value="RCK_N"/>
</dbReference>
<evidence type="ECO:0000256" key="2">
    <source>
        <dbReference type="SAM" id="Phobius"/>
    </source>
</evidence>
<dbReference type="SUPFAM" id="SSF75500">
    <property type="entry name" value="Putative transcriptional regulator TM1602, C-terminal domain"/>
    <property type="match status" value="1"/>
</dbReference>
<gene>
    <name evidence="4" type="ORF">SAMN02910315_02163</name>
</gene>
<keyword evidence="4" id="KW-0813">Transport</keyword>
<dbReference type="InterPro" id="IPR004173">
    <property type="entry name" value="3H_domain"/>
</dbReference>
<dbReference type="Proteomes" id="UP000323439">
    <property type="component" value="Unassembled WGS sequence"/>
</dbReference>
<protein>
    <submittedName>
        <fullName evidence="4">Voltage-gated potassium channel</fullName>
    </submittedName>
</protein>
<name>A0A1G5XE53_9EURY</name>
<dbReference type="RefSeq" id="WP_188118164.1">
    <property type="nucleotide sequence ID" value="NZ_FMXB01000022.1"/>
</dbReference>
<keyword evidence="4" id="KW-0406">Ion transport</keyword>
<organism evidence="4 5">
    <name type="scientific">Methanobrevibacter millerae</name>
    <dbReference type="NCBI Taxonomy" id="230361"/>
    <lineage>
        <taxon>Archaea</taxon>
        <taxon>Methanobacteriati</taxon>
        <taxon>Methanobacteriota</taxon>
        <taxon>Methanomada group</taxon>
        <taxon>Methanobacteria</taxon>
        <taxon>Methanobacteriales</taxon>
        <taxon>Methanobacteriaceae</taxon>
        <taxon>Methanobrevibacter</taxon>
    </lineage>
</organism>
<dbReference type="InterPro" id="IPR035922">
    <property type="entry name" value="3H_dom_sf"/>
</dbReference>
<reference evidence="4 5" key="1">
    <citation type="submission" date="2016-10" db="EMBL/GenBank/DDBJ databases">
        <authorList>
            <person name="Varghese N."/>
            <person name="Submissions S."/>
        </authorList>
    </citation>
    <scope>NUCLEOTIDE SEQUENCE [LARGE SCALE GENOMIC DNA]</scope>
    <source>
        <strain evidence="4 5">DSM 16643</strain>
    </source>
</reference>
<dbReference type="InterPro" id="IPR013099">
    <property type="entry name" value="K_chnl_dom"/>
</dbReference>
<dbReference type="PANTHER" id="PTHR43833:SF9">
    <property type="entry name" value="POTASSIUM CHANNEL PROTEIN YUGO-RELATED"/>
    <property type="match status" value="1"/>
</dbReference>
<evidence type="ECO:0000256" key="1">
    <source>
        <dbReference type="ARBA" id="ARBA00004651"/>
    </source>
</evidence>
<proteinExistence type="predicted"/>
<dbReference type="PROSITE" id="PS51201">
    <property type="entry name" value="RCK_N"/>
    <property type="match status" value="1"/>
</dbReference>
<dbReference type="Gene3D" id="1.10.287.70">
    <property type="match status" value="1"/>
</dbReference>
<feature type="transmembrane region" description="Helical" evidence="2">
    <location>
        <begin position="71"/>
        <end position="92"/>
    </location>
</feature>
<dbReference type="GO" id="GO:0006813">
    <property type="term" value="P:potassium ion transport"/>
    <property type="evidence" value="ECO:0007669"/>
    <property type="project" value="InterPro"/>
</dbReference>
<keyword evidence="2" id="KW-0472">Membrane</keyword>
<dbReference type="InterPro" id="IPR036291">
    <property type="entry name" value="NAD(P)-bd_dom_sf"/>
</dbReference>
<sequence length="378" mass="42760">MRKITFKLLTKMPTRHVTNGIILIALLFAYGIIGSYFIMGLNFVDSVYYSVSTMATVGYGDYVPKTGIEKIFATTLALGGVALLAYVFNIILTSFQERMSKYSKGARRMRAIDEMDDYYILCGYGRVGKVVYDELNKRQQNVIIFEKNEEISEDIKENHSTVVLNKDATEDSTIAELASEKCKSVIISTGDDVTNLFIVLTIRESNPDAWIVSRVSKAENFSRLRKAGADKLVSPELIGGKDLYLESAMPHLLRLTVQHGPDEILSEFEVITKHGCTLENVDYHIPGIKTPLSRKLQSSDFKDGTKYDDYLKRNKDAKEALENLYNGVNNIHSHWISGPNRKILKNLVRDLEEHEKIIGKNLTNEEIAEITKKENSRE</sequence>
<dbReference type="GO" id="GO:0036094">
    <property type="term" value="F:small molecule binding"/>
    <property type="evidence" value="ECO:0007669"/>
    <property type="project" value="InterPro"/>
</dbReference>
<dbReference type="OrthoDB" id="43518at2157"/>
<keyword evidence="4" id="KW-0407">Ion channel</keyword>
<evidence type="ECO:0000259" key="3">
    <source>
        <dbReference type="PROSITE" id="PS51201"/>
    </source>
</evidence>
<dbReference type="SUPFAM" id="SSF51735">
    <property type="entry name" value="NAD(P)-binding Rossmann-fold domains"/>
    <property type="match status" value="1"/>
</dbReference>
<keyword evidence="5" id="KW-1185">Reference proteome</keyword>
<dbReference type="SUPFAM" id="SSF81324">
    <property type="entry name" value="Voltage-gated potassium channels"/>
    <property type="match status" value="1"/>
</dbReference>
<dbReference type="Pfam" id="PF02829">
    <property type="entry name" value="3H"/>
    <property type="match status" value="1"/>
</dbReference>
<dbReference type="AlphaFoldDB" id="A0A1G5XE53"/>
<evidence type="ECO:0000313" key="4">
    <source>
        <dbReference type="EMBL" id="SDA68562.1"/>
    </source>
</evidence>
<keyword evidence="2" id="KW-0812">Transmembrane</keyword>
<dbReference type="Gene3D" id="3.40.50.720">
    <property type="entry name" value="NAD(P)-binding Rossmann-like Domain"/>
    <property type="match status" value="1"/>
</dbReference>
<dbReference type="InterPro" id="IPR050721">
    <property type="entry name" value="Trk_Ktr_HKT_K-transport"/>
</dbReference>
<keyword evidence="2" id="KW-1133">Transmembrane helix</keyword>
<evidence type="ECO:0000313" key="5">
    <source>
        <dbReference type="Proteomes" id="UP000323439"/>
    </source>
</evidence>
<dbReference type="Gene3D" id="3.30.1340.20">
    <property type="entry name" value="3H domain"/>
    <property type="match status" value="1"/>
</dbReference>
<feature type="transmembrane region" description="Helical" evidence="2">
    <location>
        <begin position="21"/>
        <end position="44"/>
    </location>
</feature>
<accession>A0A1G5XE53</accession>
<dbReference type="PANTHER" id="PTHR43833">
    <property type="entry name" value="POTASSIUM CHANNEL PROTEIN 2-RELATED-RELATED"/>
    <property type="match status" value="1"/>
</dbReference>
<dbReference type="Pfam" id="PF07885">
    <property type="entry name" value="Ion_trans_2"/>
    <property type="match status" value="1"/>
</dbReference>